<evidence type="ECO:0000313" key="1">
    <source>
        <dbReference type="EMBL" id="KAJ2991287.1"/>
    </source>
</evidence>
<accession>A0ACC1PI52</accession>
<proteinExistence type="predicted"/>
<dbReference type="EMBL" id="JAPDGR010000342">
    <property type="protein sequence ID" value="KAJ2991287.1"/>
    <property type="molecule type" value="Genomic_DNA"/>
</dbReference>
<dbReference type="Proteomes" id="UP001143856">
    <property type="component" value="Unassembled WGS sequence"/>
</dbReference>
<reference evidence="1" key="1">
    <citation type="submission" date="2022-10" db="EMBL/GenBank/DDBJ databases">
        <title>Genome Sequence of Xylaria curta.</title>
        <authorList>
            <person name="Buettner E."/>
        </authorList>
    </citation>
    <scope>NUCLEOTIDE SEQUENCE</scope>
    <source>
        <strain evidence="1">Babe10</strain>
    </source>
</reference>
<organism evidence="1 2">
    <name type="scientific">Xylaria curta</name>
    <dbReference type="NCBI Taxonomy" id="42375"/>
    <lineage>
        <taxon>Eukaryota</taxon>
        <taxon>Fungi</taxon>
        <taxon>Dikarya</taxon>
        <taxon>Ascomycota</taxon>
        <taxon>Pezizomycotina</taxon>
        <taxon>Sordariomycetes</taxon>
        <taxon>Xylariomycetidae</taxon>
        <taxon>Xylariales</taxon>
        <taxon>Xylariaceae</taxon>
        <taxon>Xylaria</taxon>
    </lineage>
</organism>
<gene>
    <name evidence="1" type="ORF">NUW58_g2567</name>
</gene>
<comment type="caution">
    <text evidence="1">The sequence shown here is derived from an EMBL/GenBank/DDBJ whole genome shotgun (WGS) entry which is preliminary data.</text>
</comment>
<evidence type="ECO:0000313" key="2">
    <source>
        <dbReference type="Proteomes" id="UP001143856"/>
    </source>
</evidence>
<name>A0ACC1PI52_9PEZI</name>
<sequence>MLNNKDNEKPTGGLTYPPQAHVRTPRSSDPIAAHPENSQKQQGSRKYVSLEWLEEADRFEPPPKEDPQRKDQPEEDSKKQGSSEVSESLAWLVEADNYNPPKQS</sequence>
<keyword evidence="2" id="KW-1185">Reference proteome</keyword>
<protein>
    <submittedName>
        <fullName evidence="1">Uncharacterized protein</fullName>
    </submittedName>
</protein>